<protein>
    <recommendedName>
        <fullName evidence="1">PilZ domain-containing protein</fullName>
    </recommendedName>
</protein>
<feature type="domain" description="PilZ" evidence="1">
    <location>
        <begin position="28"/>
        <end position="124"/>
    </location>
</feature>
<name>A0A2K8KZ75_MARES</name>
<sequence length="144" mass="16158">MHVSVYCSYMKKCVGVSVIDGRSVLNSERRSADRYCFNLDLQPKGELTLLFGEQIFEVWKLVNISPFGTGLSIGEPITTGSKVTLRYRYGDDEVKTFGTVAWSEAENSKEEGGGFRIGVYFHKDKTALNVALFKRLTDPYLKIG</sequence>
<dbReference type="AlphaFoldDB" id="A0A2K8KZ75"/>
<evidence type="ECO:0000313" key="3">
    <source>
        <dbReference type="Proteomes" id="UP000231701"/>
    </source>
</evidence>
<dbReference type="InterPro" id="IPR009875">
    <property type="entry name" value="PilZ_domain"/>
</dbReference>
<proteinExistence type="predicted"/>
<gene>
    <name evidence="2" type="ORF">Ga0123461_0789</name>
</gene>
<dbReference type="EMBL" id="CP018799">
    <property type="protein sequence ID" value="ATX79209.1"/>
    <property type="molecule type" value="Genomic_DNA"/>
</dbReference>
<dbReference type="Proteomes" id="UP000231701">
    <property type="component" value="Chromosome"/>
</dbReference>
<dbReference type="GO" id="GO:0035438">
    <property type="term" value="F:cyclic-di-GMP binding"/>
    <property type="evidence" value="ECO:0007669"/>
    <property type="project" value="InterPro"/>
</dbReference>
<accession>A0A2K8KZ75</accession>
<dbReference type="KEGG" id="maes:Ga0123461_0789"/>
<organism evidence="2 3">
    <name type="scientific">Mariprofundus aestuarium</name>
    <dbReference type="NCBI Taxonomy" id="1921086"/>
    <lineage>
        <taxon>Bacteria</taxon>
        <taxon>Pseudomonadati</taxon>
        <taxon>Pseudomonadota</taxon>
        <taxon>Candidatius Mariprofundia</taxon>
        <taxon>Mariprofundales</taxon>
        <taxon>Mariprofundaceae</taxon>
        <taxon>Mariprofundus</taxon>
    </lineage>
</organism>
<evidence type="ECO:0000259" key="1">
    <source>
        <dbReference type="Pfam" id="PF07238"/>
    </source>
</evidence>
<reference evidence="2 3" key="1">
    <citation type="submission" date="2016-12" db="EMBL/GenBank/DDBJ databases">
        <title>Isolation and genomic insights into novel planktonic Zetaproteobacteria from stratified waters of the Chesapeake Bay.</title>
        <authorList>
            <person name="McAllister S.M."/>
            <person name="Kato S."/>
            <person name="Chan C.S."/>
            <person name="Chiu B.K."/>
            <person name="Field E.K."/>
        </authorList>
    </citation>
    <scope>NUCLEOTIDE SEQUENCE [LARGE SCALE GENOMIC DNA]</scope>
    <source>
        <strain evidence="2 3">CP-5</strain>
    </source>
</reference>
<evidence type="ECO:0000313" key="2">
    <source>
        <dbReference type="EMBL" id="ATX79209.1"/>
    </source>
</evidence>
<keyword evidence="3" id="KW-1185">Reference proteome</keyword>
<dbReference type="Pfam" id="PF07238">
    <property type="entry name" value="PilZ"/>
    <property type="match status" value="1"/>
</dbReference>